<proteinExistence type="predicted"/>
<sequence length="185" mass="22138">MKAENIRKCEQQIKVYECFVKCMPYIKDIIKSFDNKVLNKRIVTALNEKISEEIKQGTKFYLSPCYDSDYTTLTFSNYSTLRDVYMTNEDGSKIFIGYVDTYLNSLNLYVNKLNNRIDSEKTIEYIDKILVPWLFNNIAICKDCINNYDYYLSENEKLVKFINEYKKKVPYMMQHQIILNRNYDI</sequence>
<organism evidence="1 2">
    <name type="scientific">Candidatus Onthovivens merdipullorum</name>
    <dbReference type="NCBI Taxonomy" id="2840889"/>
    <lineage>
        <taxon>Bacteria</taxon>
        <taxon>Bacillati</taxon>
        <taxon>Bacillota</taxon>
        <taxon>Bacilli</taxon>
        <taxon>Bacillales</taxon>
        <taxon>Candidatus Onthovivens</taxon>
    </lineage>
</organism>
<gene>
    <name evidence="1" type="ORF">IAC58_07135</name>
</gene>
<name>A0A9D9DIM9_9BACL</name>
<reference evidence="1" key="2">
    <citation type="journal article" date="2021" name="PeerJ">
        <title>Extensive microbial diversity within the chicken gut microbiome revealed by metagenomics and culture.</title>
        <authorList>
            <person name="Gilroy R."/>
            <person name="Ravi A."/>
            <person name="Getino M."/>
            <person name="Pursley I."/>
            <person name="Horton D.L."/>
            <person name="Alikhan N.F."/>
            <person name="Baker D."/>
            <person name="Gharbi K."/>
            <person name="Hall N."/>
            <person name="Watson M."/>
            <person name="Adriaenssens E.M."/>
            <person name="Foster-Nyarko E."/>
            <person name="Jarju S."/>
            <person name="Secka A."/>
            <person name="Antonio M."/>
            <person name="Oren A."/>
            <person name="Chaudhuri R.R."/>
            <person name="La Ragione R."/>
            <person name="Hildebrand F."/>
            <person name="Pallen M.J."/>
        </authorList>
    </citation>
    <scope>NUCLEOTIDE SEQUENCE</scope>
    <source>
        <strain evidence="1">11159</strain>
    </source>
</reference>
<protein>
    <submittedName>
        <fullName evidence="1">Uncharacterized protein</fullName>
    </submittedName>
</protein>
<reference evidence="1" key="1">
    <citation type="submission" date="2020-10" db="EMBL/GenBank/DDBJ databases">
        <authorList>
            <person name="Gilroy R."/>
        </authorList>
    </citation>
    <scope>NUCLEOTIDE SEQUENCE</scope>
    <source>
        <strain evidence="1">11159</strain>
    </source>
</reference>
<dbReference type="EMBL" id="JADIMY010000137">
    <property type="protein sequence ID" value="MBO8428298.1"/>
    <property type="molecule type" value="Genomic_DNA"/>
</dbReference>
<evidence type="ECO:0000313" key="1">
    <source>
        <dbReference type="EMBL" id="MBO8428298.1"/>
    </source>
</evidence>
<accession>A0A9D9DIM9</accession>
<comment type="caution">
    <text evidence="1">The sequence shown here is derived from an EMBL/GenBank/DDBJ whole genome shotgun (WGS) entry which is preliminary data.</text>
</comment>
<dbReference type="AlphaFoldDB" id="A0A9D9DIM9"/>
<dbReference type="Proteomes" id="UP000823613">
    <property type="component" value="Unassembled WGS sequence"/>
</dbReference>
<evidence type="ECO:0000313" key="2">
    <source>
        <dbReference type="Proteomes" id="UP000823613"/>
    </source>
</evidence>